<accession>A0ABM7YIF6</accession>
<evidence type="ECO:0000313" key="1">
    <source>
        <dbReference type="EMBL" id="BDI04163.1"/>
    </source>
</evidence>
<dbReference type="Proteomes" id="UP001057498">
    <property type="component" value="Chromosome"/>
</dbReference>
<protein>
    <submittedName>
        <fullName evidence="1">Uncharacterized protein</fullName>
    </submittedName>
</protein>
<name>A0ABM7YIF6_9BURK</name>
<keyword evidence="2" id="KW-1185">Reference proteome</keyword>
<dbReference type="EMBL" id="AP025730">
    <property type="protein sequence ID" value="BDI04163.1"/>
    <property type="molecule type" value="Genomic_DNA"/>
</dbReference>
<organism evidence="1 2">
    <name type="scientific">Sphaerotilus microaerophilus</name>
    <dbReference type="NCBI Taxonomy" id="2914710"/>
    <lineage>
        <taxon>Bacteria</taxon>
        <taxon>Pseudomonadati</taxon>
        <taxon>Pseudomonadota</taxon>
        <taxon>Betaproteobacteria</taxon>
        <taxon>Burkholderiales</taxon>
        <taxon>Sphaerotilaceae</taxon>
        <taxon>Sphaerotilus</taxon>
    </lineage>
</organism>
<reference evidence="1" key="1">
    <citation type="submission" date="2022-04" db="EMBL/GenBank/DDBJ databases">
        <title>Whole genome sequence of Sphaerotilus sp. FB-5.</title>
        <authorList>
            <person name="Takeda M."/>
            <person name="Narihara S."/>
            <person name="Akimoto M."/>
            <person name="Akimoto R."/>
            <person name="Nishiyashiki S."/>
            <person name="Murakami T."/>
        </authorList>
    </citation>
    <scope>NUCLEOTIDE SEQUENCE</scope>
    <source>
        <strain evidence="1">FB-5</strain>
    </source>
</reference>
<dbReference type="RefSeq" id="WP_251972308.1">
    <property type="nucleotide sequence ID" value="NZ_AP025730.1"/>
</dbReference>
<gene>
    <name evidence="1" type="ORF">CATMQ487_11330</name>
</gene>
<sequence length="85" mass="8963">MRAALVLRPARAVSLLARLGLVLLAAPAIAAGALMSMALLLAAFPFVALGVGRRHRAPLRFTGWARPMARVQPALAAEPAWRRAG</sequence>
<evidence type="ECO:0000313" key="2">
    <source>
        <dbReference type="Proteomes" id="UP001057498"/>
    </source>
</evidence>
<proteinExistence type="predicted"/>